<feature type="compositionally biased region" description="Low complexity" evidence="7">
    <location>
        <begin position="561"/>
        <end position="579"/>
    </location>
</feature>
<feature type="compositionally biased region" description="Polar residues" evidence="7">
    <location>
        <begin position="580"/>
        <end position="605"/>
    </location>
</feature>
<dbReference type="PROSITE" id="PS50030">
    <property type="entry name" value="UBA"/>
    <property type="match status" value="1"/>
</dbReference>
<feature type="compositionally biased region" description="Low complexity" evidence="7">
    <location>
        <begin position="520"/>
        <end position="541"/>
    </location>
</feature>
<evidence type="ECO:0000256" key="3">
    <source>
        <dbReference type="ARBA" id="ARBA00022553"/>
    </source>
</evidence>
<dbReference type="InterPro" id="IPR009060">
    <property type="entry name" value="UBA-like_sf"/>
</dbReference>
<feature type="region of interest" description="Disordered" evidence="7">
    <location>
        <begin position="841"/>
        <end position="861"/>
    </location>
</feature>
<dbReference type="FunFam" id="1.10.8.10:FF:000059">
    <property type="entry name" value="Lingerer, isoform I"/>
    <property type="match status" value="1"/>
</dbReference>
<evidence type="ECO:0000256" key="2">
    <source>
        <dbReference type="ARBA" id="ARBA00022490"/>
    </source>
</evidence>
<feature type="region of interest" description="Disordered" evidence="7">
    <location>
        <begin position="1"/>
        <end position="43"/>
    </location>
</feature>
<feature type="region of interest" description="Disordered" evidence="7">
    <location>
        <begin position="733"/>
        <end position="761"/>
    </location>
</feature>
<feature type="compositionally biased region" description="Low complexity" evidence="7">
    <location>
        <begin position="606"/>
        <end position="666"/>
    </location>
</feature>
<feature type="compositionally biased region" description="Polar residues" evidence="7">
    <location>
        <begin position="542"/>
        <end position="560"/>
    </location>
</feature>
<feature type="region of interest" description="Disordered" evidence="7">
    <location>
        <begin position="475"/>
        <end position="497"/>
    </location>
</feature>
<evidence type="ECO:0000256" key="4">
    <source>
        <dbReference type="ARBA" id="ARBA00022610"/>
    </source>
</evidence>
<sequence>GGGRNQKKPNSGGTGDGVATTKKTETTKTEKEKPQPKVKPTAEQIRIAQITDISSGSEDPKIREKVATLIEMTQRSEEEVCCALNECDNNLEKAVEFLLETLPVGAFETSSKKKKNRVANANNDNVGDGEWNDSNANNDNRERSRNRTGVRGGRGGSDSRGWRGREARENERNAADSKGGEGGGWRGRGRGGSRGGYGGRGGRGGRMGSRWMGNRDNRNYNRQQQEPQEVDTWDNTIATNADQNKQDDAWGDWDNEEYVGSLKDSKVFTPSNLQNQAIPGPTDLPPPPGLEQQILNQSSQMTAEDLVQQYNTSIVSNASSSGPGVPAVNAVQFPELVSKSAHTNQAIRTALDMQQLNATSALSAEQSQYFDSLSSQNANQQPNVNSYQTSNVQYQTSYVANTSYDDQVVSSQPSVRRARAKLPPPSKIPSSAVEMPGDTLNNIGYLDVQFGGMDFGTEESFETLTEKFNSTSIDAQQNVQPQDVSNDYQSKAASQQATLSQGLQNSQIIPSSDALSSQADSLASAYSQRNTSNVQQQNTNVGSLNTSGSTGLDQLSKNDPYNQSNTSSSTGYQSSYNSNATSNKPSSYQSTGTAQGYNNASHPNTQVSSAYQSSTNSYNSYNQSSVNSYQQQSNASANSSTNSGNGNAVNSSSSAQNIPMGSNNAVNNASSNANAGYLYSQYQTTVSAIPSQQSAYPNNQSVYGNTGLANNSGVSNVSSNAAVSSTVNSVSSASATTNSMSSPSLGLANTKVTNSTTKSTGGGVVPNIQMVSQYIQTAGLPYYQQPMYSYEDVQMMQPRIPHVAQYYDINYPPTSLGAAGIRETNLGSVAYSTMTDGRFARTDNNSSPVSNVSSTMSQQAGSSGPMLNVPYAYIYGGNMMPGGFQYGTPAPLYPQQMATANATSGGQFTKPSYNSGYGSASYDALSQATQDYSKGAYPGSGVSQQAKGQNVTNPPQAGSATDITPSIYAKSHAALNKVNSYEKQSFHSGTPPPFNLTGTQTAAATSAQPYGMYIQPMPAAHHNMNIHQPIHQDYLF</sequence>
<name>A0A0K8TL20_TABBR</name>
<dbReference type="GO" id="GO:0005634">
    <property type="term" value="C:nucleus"/>
    <property type="evidence" value="ECO:0007669"/>
    <property type="project" value="TreeGrafter"/>
</dbReference>
<feature type="compositionally biased region" description="Basic and acidic residues" evidence="7">
    <location>
        <begin position="160"/>
        <end position="179"/>
    </location>
</feature>
<feature type="region of interest" description="Disordered" evidence="7">
    <location>
        <begin position="108"/>
        <end position="231"/>
    </location>
</feature>
<evidence type="ECO:0000313" key="9">
    <source>
        <dbReference type="EMBL" id="JAI14868.1"/>
    </source>
</evidence>
<dbReference type="GO" id="GO:0005737">
    <property type="term" value="C:cytoplasm"/>
    <property type="evidence" value="ECO:0007669"/>
    <property type="project" value="UniProtKB-SubCell"/>
</dbReference>
<protein>
    <recommendedName>
        <fullName evidence="6">Protein lingerer</fullName>
    </recommendedName>
</protein>
<feature type="region of interest" description="Disordered" evidence="7">
    <location>
        <begin position="520"/>
        <end position="666"/>
    </location>
</feature>
<evidence type="ECO:0000259" key="8">
    <source>
        <dbReference type="PROSITE" id="PS50030"/>
    </source>
</evidence>
<dbReference type="Gene3D" id="1.10.8.10">
    <property type="entry name" value="DNA helicase RuvA subunit, C-terminal domain"/>
    <property type="match status" value="1"/>
</dbReference>
<feature type="compositionally biased region" description="Basic and acidic residues" evidence="7">
    <location>
        <begin position="22"/>
        <end position="35"/>
    </location>
</feature>
<dbReference type="CDD" id="cd14277">
    <property type="entry name" value="UBA_UBP2_like"/>
    <property type="match status" value="1"/>
</dbReference>
<evidence type="ECO:0000256" key="5">
    <source>
        <dbReference type="ARBA" id="ARBA00056974"/>
    </source>
</evidence>
<feature type="compositionally biased region" description="Polar residues" evidence="7">
    <location>
        <begin position="941"/>
        <end position="962"/>
    </location>
</feature>
<evidence type="ECO:0000256" key="6">
    <source>
        <dbReference type="ARBA" id="ARBA00074733"/>
    </source>
</evidence>
<organism evidence="9">
    <name type="scientific">Tabanus bromius</name>
    <name type="common">Band-eyed brown horse fly</name>
    <dbReference type="NCBI Taxonomy" id="304241"/>
    <lineage>
        <taxon>Eukaryota</taxon>
        <taxon>Metazoa</taxon>
        <taxon>Ecdysozoa</taxon>
        <taxon>Arthropoda</taxon>
        <taxon>Hexapoda</taxon>
        <taxon>Insecta</taxon>
        <taxon>Pterygota</taxon>
        <taxon>Neoptera</taxon>
        <taxon>Endopterygota</taxon>
        <taxon>Diptera</taxon>
        <taxon>Brachycera</taxon>
        <taxon>Tabanomorpha</taxon>
        <taxon>Tabanoidea</taxon>
        <taxon>Tabanidae</taxon>
        <taxon>Tabanus</taxon>
    </lineage>
</organism>
<dbReference type="PANTHER" id="PTHR16308:SF13">
    <property type="entry name" value="PROTEIN LINGERER"/>
    <property type="match status" value="1"/>
</dbReference>
<feature type="domain" description="UBA" evidence="8">
    <location>
        <begin position="57"/>
        <end position="101"/>
    </location>
</feature>
<keyword evidence="2" id="KW-0963">Cytoplasm</keyword>
<reference evidence="9" key="1">
    <citation type="journal article" date="2015" name="Insect Biochem. Mol. Biol.">
        <title>An insight into the sialome of the horse fly, Tabanus bromius.</title>
        <authorList>
            <person name="Ribeiro J.M."/>
            <person name="Kazimirova M."/>
            <person name="Takac P."/>
            <person name="Andersen J.F."/>
            <person name="Francischetti I.M."/>
        </authorList>
    </citation>
    <scope>NUCLEOTIDE SEQUENCE</scope>
</reference>
<dbReference type="Pfam" id="PF12478">
    <property type="entry name" value="UBAP2-Lig"/>
    <property type="match status" value="1"/>
</dbReference>
<comment type="function">
    <text evidence="5">Acts in the nervous system to mediate the control of copulatory organs during courtship.</text>
</comment>
<feature type="region of interest" description="Disordered" evidence="7">
    <location>
        <begin position="405"/>
        <end position="435"/>
    </location>
</feature>
<dbReference type="PANTHER" id="PTHR16308">
    <property type="entry name" value="UBIQUITIN ASSOCIATED PROTEIN 2-LIKE/LINGERER"/>
    <property type="match status" value="1"/>
</dbReference>
<dbReference type="InterPro" id="IPR015940">
    <property type="entry name" value="UBA"/>
</dbReference>
<feature type="compositionally biased region" description="Polar residues" evidence="7">
    <location>
        <begin position="405"/>
        <end position="414"/>
    </location>
</feature>
<evidence type="ECO:0000256" key="7">
    <source>
        <dbReference type="SAM" id="MobiDB-lite"/>
    </source>
</evidence>
<keyword evidence="4" id="KW-0085">Behavior</keyword>
<feature type="region of interest" description="Disordered" evidence="7">
    <location>
        <begin position="935"/>
        <end position="962"/>
    </location>
</feature>
<evidence type="ECO:0000256" key="1">
    <source>
        <dbReference type="ARBA" id="ARBA00004496"/>
    </source>
</evidence>
<keyword evidence="3" id="KW-0597">Phosphoprotein</keyword>
<feature type="non-terminal residue" evidence="9">
    <location>
        <position position="1"/>
    </location>
</feature>
<feature type="compositionally biased region" description="Low complexity" evidence="7">
    <location>
        <begin position="733"/>
        <end position="759"/>
    </location>
</feature>
<accession>A0A0K8TL20</accession>
<comment type="subcellular location">
    <subcellularLocation>
        <location evidence="1">Cytoplasm</location>
    </subcellularLocation>
</comment>
<feature type="compositionally biased region" description="Low complexity" evidence="7">
    <location>
        <begin position="118"/>
        <end position="129"/>
    </location>
</feature>
<dbReference type="InterPro" id="IPR022166">
    <property type="entry name" value="UBAP2/Lig"/>
</dbReference>
<dbReference type="InterPro" id="IPR051833">
    <property type="entry name" value="TC-DDR_regulator"/>
</dbReference>
<dbReference type="EMBL" id="GDAI01002735">
    <property type="protein sequence ID" value="JAI14868.1"/>
    <property type="molecule type" value="mRNA"/>
</dbReference>
<feature type="compositionally biased region" description="Low complexity" evidence="7">
    <location>
        <begin position="844"/>
        <end position="854"/>
    </location>
</feature>
<dbReference type="AlphaFoldDB" id="A0A0K8TL20"/>
<proteinExistence type="evidence at transcript level"/>
<dbReference type="SUPFAM" id="SSF46934">
    <property type="entry name" value="UBA-like"/>
    <property type="match status" value="1"/>
</dbReference>
<feature type="compositionally biased region" description="Gly residues" evidence="7">
    <location>
        <begin position="180"/>
        <end position="207"/>
    </location>
</feature>